<feature type="transmembrane region" description="Helical" evidence="1">
    <location>
        <begin position="36"/>
        <end position="52"/>
    </location>
</feature>
<dbReference type="AlphaFoldDB" id="U9SHA6"/>
<proteinExistence type="predicted"/>
<accession>U9SHA6</accession>
<organism evidence="2">
    <name type="scientific">Rhizophagus irregularis (strain DAOM 181602 / DAOM 197198 / MUCL 43194)</name>
    <name type="common">Arbuscular mycorrhizal fungus</name>
    <name type="synonym">Glomus intraradices</name>
    <dbReference type="NCBI Taxonomy" id="747089"/>
    <lineage>
        <taxon>Eukaryota</taxon>
        <taxon>Fungi</taxon>
        <taxon>Fungi incertae sedis</taxon>
        <taxon>Mucoromycota</taxon>
        <taxon>Glomeromycotina</taxon>
        <taxon>Glomeromycetes</taxon>
        <taxon>Glomerales</taxon>
        <taxon>Glomeraceae</taxon>
        <taxon>Rhizophagus</taxon>
    </lineage>
</organism>
<name>U9SHA6_RHIID</name>
<reference evidence="2" key="1">
    <citation type="submission" date="2013-07" db="EMBL/GenBank/DDBJ databases">
        <title>The genome of an arbuscular mycorrhizal fungus provides insights into the evolution of the oldest plant symbiosis.</title>
        <authorList>
            <consortium name="DOE Joint Genome Institute"/>
            <person name="Tisserant E."/>
            <person name="Malbreil M."/>
            <person name="Kuo A."/>
            <person name="Kohler A."/>
            <person name="Symeonidi A."/>
            <person name="Balestrini R."/>
            <person name="Charron P."/>
            <person name="Duensing N."/>
            <person name="Frei-dit-Frey N."/>
            <person name="Gianinazzi-Pearson V."/>
            <person name="Gilbert B."/>
            <person name="Handa Y."/>
            <person name="Hijri M."/>
            <person name="Kaul R."/>
            <person name="Kawaguchi M."/>
            <person name="Krajinski F."/>
            <person name="Lammers P."/>
            <person name="Lapierre D."/>
            <person name="Masclaux F.G."/>
            <person name="Murat C."/>
            <person name="Morin E."/>
            <person name="Ndikumana S."/>
            <person name="Pagni M."/>
            <person name="Petitpierre D."/>
            <person name="Requena N."/>
            <person name="Rosikiewicz P."/>
            <person name="Riley R."/>
            <person name="Saito K."/>
            <person name="San Clemente H."/>
            <person name="Shapiro H."/>
            <person name="van Tuinen D."/>
            <person name="Becard G."/>
            <person name="Bonfante P."/>
            <person name="Paszkowski U."/>
            <person name="Shachar-Hill Y."/>
            <person name="Young J.P."/>
            <person name="Sanders I.R."/>
            <person name="Henrissat B."/>
            <person name="Rensing S.A."/>
            <person name="Grigoriev I.V."/>
            <person name="Corradi N."/>
            <person name="Roux C."/>
            <person name="Martin F."/>
        </authorList>
    </citation>
    <scope>NUCLEOTIDE SEQUENCE</scope>
    <source>
        <strain evidence="2">DAOM 197198</strain>
    </source>
</reference>
<keyword evidence="1" id="KW-1133">Transmembrane helix</keyword>
<evidence type="ECO:0000313" key="2">
    <source>
        <dbReference type="EMBL" id="ERZ95234.1"/>
    </source>
</evidence>
<sequence>MSSVEATKDADKGTWRKKFVTRLEKIVNDEQRNERYFILIFIFFFQSVMTVLHSQRRVSFPPEVMVVSSHRMSPDCLSFSEYDCSARLLTIYHIFQELIMCR</sequence>
<keyword evidence="1" id="KW-0472">Membrane</keyword>
<evidence type="ECO:0000256" key="1">
    <source>
        <dbReference type="SAM" id="Phobius"/>
    </source>
</evidence>
<dbReference type="HOGENOM" id="CLU_2278964_0_0_1"/>
<keyword evidence="1" id="KW-0812">Transmembrane</keyword>
<dbReference type="EMBL" id="KI301403">
    <property type="protein sequence ID" value="ERZ95234.1"/>
    <property type="molecule type" value="Genomic_DNA"/>
</dbReference>
<gene>
    <name evidence="2" type="ORF">GLOINDRAFT_313057</name>
</gene>
<protein>
    <submittedName>
        <fullName evidence="2">Uncharacterized protein</fullName>
    </submittedName>
</protein>